<dbReference type="Pfam" id="PF15643">
    <property type="entry name" value="Tox-PL-2"/>
    <property type="match status" value="1"/>
</dbReference>
<organism evidence="4 5">
    <name type="scientific">Scytonema hofmannii PCC 7110</name>
    <dbReference type="NCBI Taxonomy" id="128403"/>
    <lineage>
        <taxon>Bacteria</taxon>
        <taxon>Bacillati</taxon>
        <taxon>Cyanobacteriota</taxon>
        <taxon>Cyanophyceae</taxon>
        <taxon>Nostocales</taxon>
        <taxon>Scytonemataceae</taxon>
        <taxon>Scytonema</taxon>
    </lineage>
</organism>
<gene>
    <name evidence="4" type="ORF">WA1_41645</name>
</gene>
<dbReference type="STRING" id="128403.WA1_41645"/>
<name>A0A139WUX7_9CYAN</name>
<evidence type="ECO:0000256" key="1">
    <source>
        <dbReference type="SAM" id="MobiDB-lite"/>
    </source>
</evidence>
<feature type="signal peptide" evidence="2">
    <location>
        <begin position="1"/>
        <end position="34"/>
    </location>
</feature>
<proteinExistence type="predicted"/>
<evidence type="ECO:0000256" key="2">
    <source>
        <dbReference type="SAM" id="SignalP"/>
    </source>
</evidence>
<comment type="caution">
    <text evidence="4">The sequence shown here is derived from an EMBL/GenBank/DDBJ whole genome shotgun (WGS) entry which is preliminary data.</text>
</comment>
<protein>
    <recommendedName>
        <fullName evidence="3">Tox-PL-2 domain-containing protein</fullName>
    </recommendedName>
</protein>
<keyword evidence="5" id="KW-1185">Reference proteome</keyword>
<dbReference type="EMBL" id="ANNX02000047">
    <property type="protein sequence ID" value="KYC36234.1"/>
    <property type="molecule type" value="Genomic_DNA"/>
</dbReference>
<feature type="compositionally biased region" description="Gly residues" evidence="1">
    <location>
        <begin position="346"/>
        <end position="357"/>
    </location>
</feature>
<feature type="region of interest" description="Disordered" evidence="1">
    <location>
        <begin position="275"/>
        <end position="366"/>
    </location>
</feature>
<dbReference type="GO" id="GO:0005509">
    <property type="term" value="F:calcium ion binding"/>
    <property type="evidence" value="ECO:0007669"/>
    <property type="project" value="InterPro"/>
</dbReference>
<dbReference type="InterPro" id="IPR028974">
    <property type="entry name" value="TSP_type-3_rpt"/>
</dbReference>
<dbReference type="InterPro" id="IPR028910">
    <property type="entry name" value="Tox-PL-2_dom"/>
</dbReference>
<dbReference type="AlphaFoldDB" id="A0A139WUX7"/>
<accession>A0A139WUX7</accession>
<evidence type="ECO:0000259" key="3">
    <source>
        <dbReference type="Pfam" id="PF15643"/>
    </source>
</evidence>
<feature type="domain" description="Tox-PL-2" evidence="3">
    <location>
        <begin position="370"/>
        <end position="473"/>
    </location>
</feature>
<dbReference type="Proteomes" id="UP000076925">
    <property type="component" value="Unassembled WGS sequence"/>
</dbReference>
<dbReference type="Gene3D" id="4.10.1080.10">
    <property type="entry name" value="TSP type-3 repeat"/>
    <property type="match status" value="1"/>
</dbReference>
<dbReference type="RefSeq" id="WP_017742948.1">
    <property type="nucleotide sequence ID" value="NZ_KQ976354.1"/>
</dbReference>
<keyword evidence="2" id="KW-0732">Signal</keyword>
<evidence type="ECO:0000313" key="5">
    <source>
        <dbReference type="Proteomes" id="UP000076925"/>
    </source>
</evidence>
<feature type="chain" id="PRO_5007300445" description="Tox-PL-2 domain-containing protein" evidence="2">
    <location>
        <begin position="35"/>
        <end position="491"/>
    </location>
</feature>
<evidence type="ECO:0000313" key="4">
    <source>
        <dbReference type="EMBL" id="KYC36234.1"/>
    </source>
</evidence>
<reference evidence="4 5" key="1">
    <citation type="journal article" date="2013" name="Genome Biol. Evol.">
        <title>Genomes of Stigonematalean cyanobacteria (subsection V) and the evolution of oxygenic photosynthesis from prokaryotes to plastids.</title>
        <authorList>
            <person name="Dagan T."/>
            <person name="Roettger M."/>
            <person name="Stucken K."/>
            <person name="Landan G."/>
            <person name="Koch R."/>
            <person name="Major P."/>
            <person name="Gould S.B."/>
            <person name="Goremykin V.V."/>
            <person name="Rippka R."/>
            <person name="Tandeau de Marsac N."/>
            <person name="Gugger M."/>
            <person name="Lockhart P.J."/>
            <person name="Allen J.F."/>
            <person name="Brune I."/>
            <person name="Maus I."/>
            <person name="Puhler A."/>
            <person name="Martin W.F."/>
        </authorList>
    </citation>
    <scope>NUCLEOTIDE SEQUENCE [LARGE SCALE GENOMIC DNA]</scope>
    <source>
        <strain evidence="4 5">PCC 7110</strain>
    </source>
</reference>
<sequence>MRPKIRKSLAKFLKIWLFLSIFLLKEAFPHAAYALSSIDSCAVQPTCAEAIGLEIGANVAAPTSTGLGQATIAATSGSTGTANAVVTSIGRVGVVVGAVGGGYAIWHYWNQGNNEQAQNKAKEKYCATYPNDEVCGIPARTVTGNPTTFEGDCFINLYYEGELFDTQGVYPVGVSNVTWEPGINPHGYPSYELIVYTTNNTKVRTYRYAWNQSYDWSLRSAETSAKPWKDWPQSKRDEAVSLLEPSDWQNLVSSMPQGGLLEPGDTLDASKIVIPGQETDDPNTPEDDRPLRIFPGIYTMPGNPDFDRDSIPDTTDPDDDNDGVPDASDLDPHDSNVPSPPTSASGGSGSGDSGGSGDPQDPGAEVTPQVLQDVYNIANKYPNTKCVDCANEIEKYLKTKNIRGRRVVLDTPKSEPRNFNVYDDSLPPKSDGGVIADNGHHEGIAIRINGEEKVFDNHHPDGVPTEQWKNNLTFFGKEHLGQSFKESGYLF</sequence>